<feature type="transmembrane region" description="Helical" evidence="1">
    <location>
        <begin position="285"/>
        <end position="304"/>
    </location>
</feature>
<reference evidence="2 3" key="1">
    <citation type="submission" date="2017-03" db="EMBL/GenBank/DDBJ databases">
        <title>Genome of the blue death feigning beetle - Asbolus verrucosus.</title>
        <authorList>
            <person name="Rider S.D."/>
        </authorList>
    </citation>
    <scope>NUCLEOTIDE SEQUENCE [LARGE SCALE GENOMIC DNA]</scope>
    <source>
        <strain evidence="2">Butters</strain>
        <tissue evidence="2">Head and leg muscle</tissue>
    </source>
</reference>
<keyword evidence="1" id="KW-1133">Transmembrane helix</keyword>
<comment type="caution">
    <text evidence="2">The sequence shown here is derived from an EMBL/GenBank/DDBJ whole genome shotgun (WGS) entry which is preliminary data.</text>
</comment>
<feature type="transmembrane region" description="Helical" evidence="1">
    <location>
        <begin position="239"/>
        <end position="264"/>
    </location>
</feature>
<keyword evidence="1" id="KW-0812">Transmembrane</keyword>
<accession>A0A482W8V5</accession>
<protein>
    <recommendedName>
        <fullName evidence="4">Gustatory receptor</fullName>
    </recommendedName>
</protein>
<evidence type="ECO:0008006" key="4">
    <source>
        <dbReference type="Google" id="ProtNLM"/>
    </source>
</evidence>
<gene>
    <name evidence="2" type="ORF">BDFB_008953</name>
</gene>
<keyword evidence="3" id="KW-1185">Reference proteome</keyword>
<sequence length="325" mass="38397">MLWSPKDQYQIALPIIKIWKYTGFPVYRVNSSSQVVQNKSRIVYIVILTLTVKVIFNIYSQDKFGKSVEDLTNLYKSLVSCSQTFFLIIICHRKSTAFSRLFNDLSTIEMLIYNMTHKQLPLHKSAKYFLGIVLTKMLLMITSGISDLMNIYESTEYIQLVTYYLSWFYDYFTEILLIFFLVILKQLYGELREHINIAQTFGLILLAKYMSDFLFCTTSIFYTFYIYLDSIFTAEQNIFQFLIKIVAEVVWIPVVLITDFYIALFFEDIMYQHDLFLLRMKTNQLYFTVCNLFPLNSTLIYTVGYRCANPIVYNYDIFQMISGMA</sequence>
<feature type="transmembrane region" description="Helical" evidence="1">
    <location>
        <begin position="42"/>
        <end position="59"/>
    </location>
</feature>
<feature type="non-terminal residue" evidence="2">
    <location>
        <position position="325"/>
    </location>
</feature>
<name>A0A482W8V5_ASBVE</name>
<dbReference type="AlphaFoldDB" id="A0A482W8V5"/>
<evidence type="ECO:0000313" key="2">
    <source>
        <dbReference type="EMBL" id="RZC40973.1"/>
    </source>
</evidence>
<organism evidence="2 3">
    <name type="scientific">Asbolus verrucosus</name>
    <name type="common">Desert ironclad beetle</name>
    <dbReference type="NCBI Taxonomy" id="1661398"/>
    <lineage>
        <taxon>Eukaryota</taxon>
        <taxon>Metazoa</taxon>
        <taxon>Ecdysozoa</taxon>
        <taxon>Arthropoda</taxon>
        <taxon>Hexapoda</taxon>
        <taxon>Insecta</taxon>
        <taxon>Pterygota</taxon>
        <taxon>Neoptera</taxon>
        <taxon>Endopterygota</taxon>
        <taxon>Coleoptera</taxon>
        <taxon>Polyphaga</taxon>
        <taxon>Cucujiformia</taxon>
        <taxon>Tenebrionidae</taxon>
        <taxon>Pimeliinae</taxon>
        <taxon>Asbolus</taxon>
    </lineage>
</organism>
<keyword evidence="1" id="KW-0472">Membrane</keyword>
<evidence type="ECO:0000256" key="1">
    <source>
        <dbReference type="SAM" id="Phobius"/>
    </source>
</evidence>
<proteinExistence type="predicted"/>
<dbReference type="EMBL" id="QDEB01021255">
    <property type="protein sequence ID" value="RZC40973.1"/>
    <property type="molecule type" value="Genomic_DNA"/>
</dbReference>
<evidence type="ECO:0000313" key="3">
    <source>
        <dbReference type="Proteomes" id="UP000292052"/>
    </source>
</evidence>
<feature type="transmembrane region" description="Helical" evidence="1">
    <location>
        <begin position="128"/>
        <end position="152"/>
    </location>
</feature>
<dbReference type="OrthoDB" id="6810691at2759"/>
<feature type="transmembrane region" description="Helical" evidence="1">
    <location>
        <begin position="205"/>
        <end position="227"/>
    </location>
</feature>
<dbReference type="Proteomes" id="UP000292052">
    <property type="component" value="Unassembled WGS sequence"/>
</dbReference>
<feature type="transmembrane region" description="Helical" evidence="1">
    <location>
        <begin position="164"/>
        <end position="184"/>
    </location>
</feature>